<organism evidence="1 2">
    <name type="scientific">Symbiodinium pilosum</name>
    <name type="common">Dinoflagellate</name>
    <dbReference type="NCBI Taxonomy" id="2952"/>
    <lineage>
        <taxon>Eukaryota</taxon>
        <taxon>Sar</taxon>
        <taxon>Alveolata</taxon>
        <taxon>Dinophyceae</taxon>
        <taxon>Suessiales</taxon>
        <taxon>Symbiodiniaceae</taxon>
        <taxon>Symbiodinium</taxon>
    </lineage>
</organism>
<protein>
    <submittedName>
        <fullName evidence="1">ATG26 protein</fullName>
    </submittedName>
</protein>
<dbReference type="SUPFAM" id="SSF53756">
    <property type="entry name" value="UDP-Glycosyltransferase/glycogen phosphorylase"/>
    <property type="match status" value="1"/>
</dbReference>
<reference evidence="1" key="1">
    <citation type="submission" date="2021-02" db="EMBL/GenBank/DDBJ databases">
        <authorList>
            <person name="Dougan E. K."/>
            <person name="Rhodes N."/>
            <person name="Thang M."/>
            <person name="Chan C."/>
        </authorList>
    </citation>
    <scope>NUCLEOTIDE SEQUENCE</scope>
</reference>
<proteinExistence type="predicted"/>
<dbReference type="AlphaFoldDB" id="A0A812QA10"/>
<evidence type="ECO:0000313" key="1">
    <source>
        <dbReference type="EMBL" id="CAE7383388.1"/>
    </source>
</evidence>
<dbReference type="InterPro" id="IPR050426">
    <property type="entry name" value="Glycosyltransferase_28"/>
</dbReference>
<dbReference type="Gene3D" id="3.40.50.2000">
    <property type="entry name" value="Glycogen Phosphorylase B"/>
    <property type="match status" value="1"/>
</dbReference>
<dbReference type="Proteomes" id="UP000649617">
    <property type="component" value="Unassembled WGS sequence"/>
</dbReference>
<gene>
    <name evidence="1" type="primary">ATG26</name>
    <name evidence="1" type="ORF">SPIL2461_LOCUS9361</name>
</gene>
<evidence type="ECO:0000313" key="2">
    <source>
        <dbReference type="Proteomes" id="UP000649617"/>
    </source>
</evidence>
<dbReference type="OrthoDB" id="413488at2759"/>
<comment type="caution">
    <text evidence="1">The sequence shown here is derived from an EMBL/GenBank/DDBJ whole genome shotgun (WGS) entry which is preliminary data.</text>
</comment>
<accession>A0A812QA10</accession>
<sequence length="458" mass="50847">MAAYLVNRVCEEFFSSATVFVDCVKSMEKEPKPVDLIMFGFSAQALCQMSPMPVASDPGFTLAGLAALVGEHCQKPVMGLGLRFILQPSCIPSKEEDWKAVHAIHSPEGKSLLDTVDEMAFTSHGSLKLLKDLAEKNPFAYMNLNHLRRLFGLGPADTWQAYNQAKVPIIIPMPPGTFQRPQDWPANIMQTDFIFLRSQAGAEKKSLGEVGDFIDVARAENKKLCLITFSSMPVPRRTLLRIIAKMINGAKFNVAVLYVGRIEEGPEDLERAAQQLKEQNLFFETRAVDFGLLFPEMACFVVHGGLGTTVEALRTGRPCCVTGPLLMDQRFWGYVCHEKGVGPQPVFIADFEKHCVDFLNNAVDPEDPEKWQENALATTWGKVEDDGVEANVFCIQKLLKNLQPLVTRSEASDDSWKAPKSWLCCGAGRVGEPEVLEAVPAKPVSRRGKFLQILYIHV</sequence>
<dbReference type="PANTHER" id="PTHR48050:SF13">
    <property type="entry name" value="STEROL 3-BETA-GLUCOSYLTRANSFERASE UGT80A2"/>
    <property type="match status" value="1"/>
</dbReference>
<dbReference type="PANTHER" id="PTHR48050">
    <property type="entry name" value="STEROL 3-BETA-GLUCOSYLTRANSFERASE"/>
    <property type="match status" value="1"/>
</dbReference>
<keyword evidence="2" id="KW-1185">Reference proteome</keyword>
<name>A0A812QA10_SYMPI</name>
<dbReference type="EMBL" id="CAJNIZ010016247">
    <property type="protein sequence ID" value="CAE7383388.1"/>
    <property type="molecule type" value="Genomic_DNA"/>
</dbReference>